<evidence type="ECO:0000256" key="2">
    <source>
        <dbReference type="ARBA" id="ARBA00023030"/>
    </source>
</evidence>
<evidence type="ECO:0000313" key="4">
    <source>
        <dbReference type="EMBL" id="CAJ0949101.1"/>
    </source>
</evidence>
<proteinExistence type="inferred from homology"/>
<comment type="similarity">
    <text evidence="1 3">Belongs to the NGF-beta family.</text>
</comment>
<reference evidence="4" key="1">
    <citation type="submission" date="2023-07" db="EMBL/GenBank/DDBJ databases">
        <authorList>
            <person name="Stuckert A."/>
        </authorList>
    </citation>
    <scope>NUCLEOTIDE SEQUENCE</scope>
</reference>
<dbReference type="EMBL" id="CAUEEQ010029633">
    <property type="protein sequence ID" value="CAJ0949101.1"/>
    <property type="molecule type" value="Genomic_DNA"/>
</dbReference>
<comment type="function">
    <text evidence="3">Promotes the survival of neuronal populations that are all located either in the central nervous system or directly connected to it.</text>
</comment>
<comment type="subcellular location">
    <subcellularLocation>
        <location evidence="3">Secreted</location>
    </subcellularLocation>
</comment>
<keyword evidence="2 3" id="KW-0339">Growth factor</keyword>
<dbReference type="PANTHER" id="PTHR11589:SF3">
    <property type="entry name" value="BRAIN-DERIVED NEUROTROPHIC FACTOR"/>
    <property type="match status" value="1"/>
</dbReference>
<name>A0ABN9LVW6_9NEOB</name>
<evidence type="ECO:0000256" key="1">
    <source>
        <dbReference type="ARBA" id="ARBA00010783"/>
    </source>
</evidence>
<evidence type="ECO:0000256" key="3">
    <source>
        <dbReference type="RuleBase" id="RU364086"/>
    </source>
</evidence>
<sequence>MEKISIEKICKEEGAKILAVFHQVRRVMTILFLTMVISYFSCMKAAPMKEASVRGQSGLAYPGLRTHGTLESIGGPMSSSRGGGLPSLTDTFEQVIEELLEEEQSIRQSEEKKDSDMYSSRVMLSTQVPLEPPLLFLLEEYKNYLDAAKHVHESTAPLRPSQAWGVERV</sequence>
<dbReference type="PANTHER" id="PTHR11589">
    <property type="entry name" value="NERVE GROWTH FACTOR NGF -RELATED"/>
    <property type="match status" value="1"/>
</dbReference>
<dbReference type="PRINTS" id="PR01912">
    <property type="entry name" value="BDNFACTOR"/>
</dbReference>
<dbReference type="InterPro" id="IPR020408">
    <property type="entry name" value="Nerve_growth_factor-like"/>
</dbReference>
<organism evidence="4 5">
    <name type="scientific">Ranitomeya imitator</name>
    <name type="common">mimic poison frog</name>
    <dbReference type="NCBI Taxonomy" id="111125"/>
    <lineage>
        <taxon>Eukaryota</taxon>
        <taxon>Metazoa</taxon>
        <taxon>Chordata</taxon>
        <taxon>Craniata</taxon>
        <taxon>Vertebrata</taxon>
        <taxon>Euteleostomi</taxon>
        <taxon>Amphibia</taxon>
        <taxon>Batrachia</taxon>
        <taxon>Anura</taxon>
        <taxon>Neobatrachia</taxon>
        <taxon>Hyloidea</taxon>
        <taxon>Dendrobatidae</taxon>
        <taxon>Dendrobatinae</taxon>
        <taxon>Ranitomeya</taxon>
    </lineage>
</organism>
<accession>A0ABN9LVW6</accession>
<comment type="caution">
    <text evidence="4">The sequence shown here is derived from an EMBL/GenBank/DDBJ whole genome shotgun (WGS) entry which is preliminary data.</text>
</comment>
<evidence type="ECO:0000313" key="5">
    <source>
        <dbReference type="Proteomes" id="UP001176940"/>
    </source>
</evidence>
<dbReference type="Proteomes" id="UP001176940">
    <property type="component" value="Unassembled WGS sequence"/>
</dbReference>
<keyword evidence="5" id="KW-1185">Reference proteome</keyword>
<dbReference type="InterPro" id="IPR020430">
    <property type="entry name" value="Brain-der_neurotrophic_factor"/>
</dbReference>
<protein>
    <recommendedName>
        <fullName evidence="3">Brain-derived neurotrophic factor</fullName>
        <shortName evidence="3">proBDNF</shortName>
    </recommendedName>
</protein>
<gene>
    <name evidence="4" type="ORF">RIMI_LOCUS12467770</name>
</gene>